<proteinExistence type="inferred from homology"/>
<keyword evidence="3" id="KW-1133">Transmembrane helix</keyword>
<dbReference type="PANTHER" id="PTHR30540:SF98">
    <property type="entry name" value="POTASSIUM TRANSPORTER 6"/>
    <property type="match status" value="1"/>
</dbReference>
<feature type="domain" description="K+ potassium transporter integral membrane" evidence="4">
    <location>
        <begin position="57"/>
        <end position="207"/>
    </location>
</feature>
<comment type="caution">
    <text evidence="5">The sequence shown here is derived from an EMBL/GenBank/DDBJ whole genome shotgun (WGS) entry which is preliminary data.</text>
</comment>
<evidence type="ECO:0000259" key="4">
    <source>
        <dbReference type="Pfam" id="PF02705"/>
    </source>
</evidence>
<comment type="subcellular location">
    <subcellularLocation>
        <location evidence="1">Cell membrane</location>
        <topology evidence="1">Multi-pass membrane protein</topology>
    </subcellularLocation>
</comment>
<reference evidence="5" key="1">
    <citation type="submission" date="2020-07" db="EMBL/GenBank/DDBJ databases">
        <title>Ethylene signaling mediates host invasion by parasitic plants.</title>
        <authorList>
            <person name="Yoshida S."/>
        </authorList>
    </citation>
    <scope>NUCLEOTIDE SEQUENCE</scope>
    <source>
        <strain evidence="5">Okayama</strain>
    </source>
</reference>
<keyword evidence="3" id="KW-0812">Transmembrane</keyword>
<protein>
    <submittedName>
        <fullName evidence="5">Potassium transporter 6</fullName>
    </submittedName>
</protein>
<dbReference type="AlphaFoldDB" id="A0A830BZ92"/>
<accession>A0A830BZ92</accession>
<evidence type="ECO:0000313" key="5">
    <source>
        <dbReference type="EMBL" id="GFP91959.1"/>
    </source>
</evidence>
<sequence length="208" mass="23791">MIMMKEAHLRCTHFYADIPKSNFLPSHQLADEDLSNYKRDVNSSEPSTFGARLKSVLEKYKVLQRFLLVLALLGACMVIGDGILTPAISGILYMPLLFTENLSIFVDFVWLIFFLIIIIFIIFSYGTHRVGFLFAPVVITWLLCISAIGLYNIFYWNPHVYKALSPYYIYKYLKKTERQGWMSLGGTLLCITGSEAIFSDLGHFSQKS</sequence>
<evidence type="ECO:0000256" key="1">
    <source>
        <dbReference type="ARBA" id="ARBA00004651"/>
    </source>
</evidence>
<dbReference type="OrthoDB" id="1933643at2759"/>
<dbReference type="Proteomes" id="UP000653305">
    <property type="component" value="Unassembled WGS sequence"/>
</dbReference>
<dbReference type="Pfam" id="PF02705">
    <property type="entry name" value="K_trans"/>
    <property type="match status" value="1"/>
</dbReference>
<gene>
    <name evidence="5" type="ORF">PHJA_001340000</name>
</gene>
<evidence type="ECO:0000313" key="6">
    <source>
        <dbReference type="Proteomes" id="UP000653305"/>
    </source>
</evidence>
<name>A0A830BZ92_9LAMI</name>
<dbReference type="InterPro" id="IPR053951">
    <property type="entry name" value="K_trans_N"/>
</dbReference>
<feature type="transmembrane region" description="Helical" evidence="3">
    <location>
        <begin position="130"/>
        <end position="154"/>
    </location>
</feature>
<evidence type="ECO:0000256" key="2">
    <source>
        <dbReference type="ARBA" id="ARBA00008440"/>
    </source>
</evidence>
<feature type="transmembrane region" description="Helical" evidence="3">
    <location>
        <begin position="66"/>
        <end position="96"/>
    </location>
</feature>
<dbReference type="InterPro" id="IPR003855">
    <property type="entry name" value="K+_transporter"/>
</dbReference>
<dbReference type="GO" id="GO:0005886">
    <property type="term" value="C:plasma membrane"/>
    <property type="evidence" value="ECO:0007669"/>
    <property type="project" value="UniProtKB-SubCell"/>
</dbReference>
<comment type="similarity">
    <text evidence="2">Belongs to the HAK/KUP transporter (TC 2.A.72.3) family.</text>
</comment>
<evidence type="ECO:0000256" key="3">
    <source>
        <dbReference type="SAM" id="Phobius"/>
    </source>
</evidence>
<dbReference type="PANTHER" id="PTHR30540">
    <property type="entry name" value="OSMOTIC STRESS POTASSIUM TRANSPORTER"/>
    <property type="match status" value="1"/>
</dbReference>
<organism evidence="5 6">
    <name type="scientific">Phtheirospermum japonicum</name>
    <dbReference type="NCBI Taxonomy" id="374723"/>
    <lineage>
        <taxon>Eukaryota</taxon>
        <taxon>Viridiplantae</taxon>
        <taxon>Streptophyta</taxon>
        <taxon>Embryophyta</taxon>
        <taxon>Tracheophyta</taxon>
        <taxon>Spermatophyta</taxon>
        <taxon>Magnoliopsida</taxon>
        <taxon>eudicotyledons</taxon>
        <taxon>Gunneridae</taxon>
        <taxon>Pentapetalae</taxon>
        <taxon>asterids</taxon>
        <taxon>lamiids</taxon>
        <taxon>Lamiales</taxon>
        <taxon>Orobanchaceae</taxon>
        <taxon>Orobanchaceae incertae sedis</taxon>
        <taxon>Phtheirospermum</taxon>
    </lineage>
</organism>
<keyword evidence="6" id="KW-1185">Reference proteome</keyword>
<dbReference type="EMBL" id="BMAC01000260">
    <property type="protein sequence ID" value="GFP91959.1"/>
    <property type="molecule type" value="Genomic_DNA"/>
</dbReference>
<dbReference type="GO" id="GO:0015079">
    <property type="term" value="F:potassium ion transmembrane transporter activity"/>
    <property type="evidence" value="ECO:0007669"/>
    <property type="project" value="InterPro"/>
</dbReference>
<keyword evidence="3" id="KW-0472">Membrane</keyword>
<feature type="transmembrane region" description="Helical" evidence="3">
    <location>
        <begin position="102"/>
        <end position="123"/>
    </location>
</feature>